<evidence type="ECO:0000313" key="7">
    <source>
        <dbReference type="Proteomes" id="UP000053621"/>
    </source>
</evidence>
<keyword evidence="4" id="KW-0503">Monooxygenase</keyword>
<keyword evidence="7" id="KW-1185">Reference proteome</keyword>
<dbReference type="GO" id="GO:0016705">
    <property type="term" value="F:oxidoreductase activity, acting on paired donors, with incorporation or reduction of molecular oxygen"/>
    <property type="evidence" value="ECO:0007669"/>
    <property type="project" value="InterPro"/>
</dbReference>
<evidence type="ECO:0000259" key="5">
    <source>
        <dbReference type="Pfam" id="PF00296"/>
    </source>
</evidence>
<dbReference type="SUPFAM" id="SSF51679">
    <property type="entry name" value="Bacterial luciferase-like"/>
    <property type="match status" value="1"/>
</dbReference>
<evidence type="ECO:0000256" key="4">
    <source>
        <dbReference type="ARBA" id="ARBA00023033"/>
    </source>
</evidence>
<dbReference type="GO" id="GO:0004497">
    <property type="term" value="F:monooxygenase activity"/>
    <property type="evidence" value="ECO:0007669"/>
    <property type="project" value="UniProtKB-KW"/>
</dbReference>
<keyword evidence="1" id="KW-0285">Flavoprotein</keyword>
<dbReference type="InterPro" id="IPR036661">
    <property type="entry name" value="Luciferase-like_sf"/>
</dbReference>
<dbReference type="InterPro" id="IPR020020">
    <property type="entry name" value="Luciferase-type_oxidoreductase"/>
</dbReference>
<name>A0A2P4NMC9_9EURY</name>
<dbReference type="PANTHER" id="PTHR30011">
    <property type="entry name" value="ALKANESULFONATE MONOOXYGENASE-RELATED"/>
    <property type="match status" value="1"/>
</dbReference>
<gene>
    <name evidence="6" type="ORF">AUR65_016700</name>
</gene>
<evidence type="ECO:0000313" key="6">
    <source>
        <dbReference type="EMBL" id="POG54280.1"/>
    </source>
</evidence>
<dbReference type="EMBL" id="LOPW02000018">
    <property type="protein sequence ID" value="POG54280.1"/>
    <property type="molecule type" value="Genomic_DNA"/>
</dbReference>
<reference evidence="6" key="1">
    <citation type="submission" date="2017-08" db="EMBL/GenBank/DDBJ databases">
        <title>Haloferax marisrubri sp. nov., isolated from the Discovery deep brine-seawater interface in the Red Sea.</title>
        <authorList>
            <person name="Zhang G."/>
            <person name="Stingl U."/>
        </authorList>
    </citation>
    <scope>NUCLEOTIDE SEQUENCE [LARGE SCALE GENOMIC DNA]</scope>
    <source>
        <strain evidence="6">SB3</strain>
    </source>
</reference>
<evidence type="ECO:0000256" key="3">
    <source>
        <dbReference type="ARBA" id="ARBA00023002"/>
    </source>
</evidence>
<sequence length="322" mass="36423">MTTYDFDHGYNAGYDRLFGDDDLTLGLFFPIESVQQGKPAMENQVKLAQRAESFGFDALWFRDVPLWDPSFGDAGHLYDTFTYLSYIAAQTDNIALATGSVVLPLRHPLHTAKQAASVDQLSEGRLVMGVASGDRPVEFPAFDVNSESRGEMFREHIDVFRQALGSEFPTIDSTRSTLEGNADVVPKPTNEIPLLVTGHARQERDWIAEHGDGWLFYTQDFETQQALTNDWRRRVAEQVGPDVEKPFAMSEHIALTEDPDAEPRRIHQGVELGRNELIDRFERWHDTGVDHLTINLRYNNRPAADVLEEIGTEVLPEVSFTR</sequence>
<dbReference type="PANTHER" id="PTHR30011:SF16">
    <property type="entry name" value="C2H2 FINGER DOMAIN TRANSCRIPTION FACTOR (EUROFUNG)-RELATED"/>
    <property type="match status" value="1"/>
</dbReference>
<dbReference type="OrthoDB" id="7684at2157"/>
<dbReference type="InterPro" id="IPR051260">
    <property type="entry name" value="Diverse_substr_monoxygenases"/>
</dbReference>
<dbReference type="AlphaFoldDB" id="A0A2P4NMC9"/>
<accession>A0A2P4NMC9</accession>
<dbReference type="Gene3D" id="3.20.20.30">
    <property type="entry name" value="Luciferase-like domain"/>
    <property type="match status" value="1"/>
</dbReference>
<dbReference type="RefSeq" id="WP_058568034.1">
    <property type="nucleotide sequence ID" value="NZ_LOPW02000018.1"/>
</dbReference>
<protein>
    <submittedName>
        <fullName evidence="6">LLM class flavin-dependent oxidoreductase</fullName>
    </submittedName>
</protein>
<keyword evidence="3" id="KW-0560">Oxidoreductase</keyword>
<evidence type="ECO:0000256" key="2">
    <source>
        <dbReference type="ARBA" id="ARBA00022643"/>
    </source>
</evidence>
<dbReference type="Pfam" id="PF00296">
    <property type="entry name" value="Bac_luciferase"/>
    <property type="match status" value="1"/>
</dbReference>
<comment type="caution">
    <text evidence="6">The sequence shown here is derived from an EMBL/GenBank/DDBJ whole genome shotgun (WGS) entry which is preliminary data.</text>
</comment>
<feature type="domain" description="Luciferase-like" evidence="5">
    <location>
        <begin position="26"/>
        <end position="269"/>
    </location>
</feature>
<dbReference type="Proteomes" id="UP000053621">
    <property type="component" value="Unassembled WGS sequence"/>
</dbReference>
<evidence type="ECO:0000256" key="1">
    <source>
        <dbReference type="ARBA" id="ARBA00022630"/>
    </source>
</evidence>
<organism evidence="6 7">
    <name type="scientific">Haloferax marisrubri</name>
    <dbReference type="NCBI Taxonomy" id="1544719"/>
    <lineage>
        <taxon>Archaea</taxon>
        <taxon>Methanobacteriati</taxon>
        <taxon>Methanobacteriota</taxon>
        <taxon>Stenosarchaea group</taxon>
        <taxon>Halobacteria</taxon>
        <taxon>Halobacteriales</taxon>
        <taxon>Haloferacaceae</taxon>
        <taxon>Haloferax</taxon>
    </lineage>
</organism>
<dbReference type="NCBIfam" id="TIGR03571">
    <property type="entry name" value="lucif_BA3436"/>
    <property type="match status" value="1"/>
</dbReference>
<proteinExistence type="predicted"/>
<keyword evidence="2" id="KW-0288">FMN</keyword>
<dbReference type="InterPro" id="IPR011251">
    <property type="entry name" value="Luciferase-like_dom"/>
</dbReference>